<evidence type="ECO:0000256" key="3">
    <source>
        <dbReference type="ARBA" id="ARBA00023054"/>
    </source>
</evidence>
<evidence type="ECO:0000256" key="4">
    <source>
        <dbReference type="ARBA" id="ARBA00023136"/>
    </source>
</evidence>
<reference evidence="8" key="1">
    <citation type="submission" date="2021-01" db="EMBL/GenBank/DDBJ databases">
        <title>A chromosome-scale assembly of European eel, Anguilla anguilla.</title>
        <authorList>
            <person name="Henkel C."/>
            <person name="Jong-Raadsen S.A."/>
            <person name="Dufour S."/>
            <person name="Weltzien F.-A."/>
            <person name="Palstra A.P."/>
            <person name="Pelster B."/>
            <person name="Spaink H.P."/>
            <person name="Van Den Thillart G.E."/>
            <person name="Jansen H."/>
            <person name="Zahm M."/>
            <person name="Klopp C."/>
            <person name="Cedric C."/>
            <person name="Louis A."/>
            <person name="Berthelot C."/>
            <person name="Parey E."/>
            <person name="Roest Crollius H."/>
            <person name="Montfort J."/>
            <person name="Robinson-Rechavi M."/>
            <person name="Bucao C."/>
            <person name="Bouchez O."/>
            <person name="Gislard M."/>
            <person name="Lluch J."/>
            <person name="Milhes M."/>
            <person name="Lampietro C."/>
            <person name="Lopez Roques C."/>
            <person name="Donnadieu C."/>
            <person name="Braasch I."/>
            <person name="Desvignes T."/>
            <person name="Postlethwait J."/>
            <person name="Bobe J."/>
            <person name="Guiguen Y."/>
            <person name="Dirks R."/>
        </authorList>
    </citation>
    <scope>NUCLEOTIDE SEQUENCE</scope>
    <source>
        <strain evidence="8">Tag_6206</strain>
        <tissue evidence="8">Liver</tissue>
    </source>
</reference>
<dbReference type="PANTHER" id="PTHR15742:SF2">
    <property type="entry name" value="PROTEIN SOGA3"/>
    <property type="match status" value="1"/>
</dbReference>
<evidence type="ECO:0000256" key="2">
    <source>
        <dbReference type="ARBA" id="ARBA00022553"/>
    </source>
</evidence>
<dbReference type="Pfam" id="PF11365">
    <property type="entry name" value="SOGA"/>
    <property type="match status" value="2"/>
</dbReference>
<keyword evidence="6" id="KW-1133">Transmembrane helix</keyword>
<dbReference type="PANTHER" id="PTHR15742">
    <property type="entry name" value="GIRDIN"/>
    <property type="match status" value="1"/>
</dbReference>
<organism evidence="8 9">
    <name type="scientific">Anguilla anguilla</name>
    <name type="common">European freshwater eel</name>
    <name type="synonym">Muraena anguilla</name>
    <dbReference type="NCBI Taxonomy" id="7936"/>
    <lineage>
        <taxon>Eukaryota</taxon>
        <taxon>Metazoa</taxon>
        <taxon>Chordata</taxon>
        <taxon>Craniata</taxon>
        <taxon>Vertebrata</taxon>
        <taxon>Euteleostomi</taxon>
        <taxon>Actinopterygii</taxon>
        <taxon>Neopterygii</taxon>
        <taxon>Teleostei</taxon>
        <taxon>Anguilliformes</taxon>
        <taxon>Anguillidae</taxon>
        <taxon>Anguilla</taxon>
    </lineage>
</organism>
<dbReference type="AlphaFoldDB" id="A0A9D3MDS6"/>
<feature type="domain" description="SOGA coiled-coil" evidence="7">
    <location>
        <begin position="310"/>
        <end position="391"/>
    </location>
</feature>
<dbReference type="InterPro" id="IPR049885">
    <property type="entry name" value="MTCL1-3"/>
</dbReference>
<comment type="caution">
    <text evidence="8">The sequence shown here is derived from an EMBL/GenBank/DDBJ whole genome shotgun (WGS) entry which is preliminary data.</text>
</comment>
<evidence type="ECO:0000256" key="1">
    <source>
        <dbReference type="ARBA" id="ARBA00004370"/>
    </source>
</evidence>
<evidence type="ECO:0000256" key="5">
    <source>
        <dbReference type="SAM" id="MobiDB-lite"/>
    </source>
</evidence>
<dbReference type="GO" id="GO:0010506">
    <property type="term" value="P:regulation of autophagy"/>
    <property type="evidence" value="ECO:0007669"/>
    <property type="project" value="InterPro"/>
</dbReference>
<comment type="subcellular location">
    <subcellularLocation>
        <location evidence="1">Membrane</location>
    </subcellularLocation>
</comment>
<name>A0A9D3MDS6_ANGAN</name>
<dbReference type="InterPro" id="IPR027881">
    <property type="entry name" value="SOGA_CC"/>
</dbReference>
<dbReference type="Proteomes" id="UP001044222">
    <property type="component" value="Chromosome 6"/>
</dbReference>
<feature type="compositionally biased region" description="Basic and acidic residues" evidence="5">
    <location>
        <begin position="169"/>
        <end position="190"/>
    </location>
</feature>
<evidence type="ECO:0000313" key="8">
    <source>
        <dbReference type="EMBL" id="KAG5847171.1"/>
    </source>
</evidence>
<sequence>MSTKPFTGSSPEPELVQEDFVTETVTQHDQKLRDELERLAEENENLKIEIEEMRMEMDEIRDTFYEEDACQLQDMRREFERANKNCRILQYRLRKAERKRPPYAQTGETDGELLRNLEQDLKVAKDVSIRLHQELERVEEKRTKTEEENDNLRQQLIQAEVTKQALLNEPDKTKEKRRGSRDVQKPDRKTPQASPEEENEDLKCQLALIKEEANLMRRKIAKTDKDKDRQEQELQKYHCFYGDLDSPLPRGELGGPPSPRQAELRLRLRLAEEEANALSRRIAELEVQNQGLWAELGEMRGAEPAGGGGADLQQQLHLAEEETEQLRRRLADQEERIRRVNGEIQDLRRHRGKPQEGGKADALQDELKATRLHINELSCAALRLQYENSVLLSGAQPQRCDSDGGQRESDDDSRPPPHKREGPVGGESEPEEAPSALRLSPARSLRSPEGCFLSGAFPDRRQMTGIRKEAERLSRTVDWLVSDTSGIIAEARVYLASGGCSGGADKEDDGSRIREHELLYRVNGHMKAFQKELHGFIDCLEVPKTPDKEEPLSVSQMFQPIILLILILVLFSSLSYATIFKLIFLFTLFFVL</sequence>
<feature type="region of interest" description="Disordered" evidence="5">
    <location>
        <begin position="159"/>
        <end position="202"/>
    </location>
</feature>
<feature type="region of interest" description="Disordered" evidence="5">
    <location>
        <begin position="341"/>
        <end position="361"/>
    </location>
</feature>
<proteinExistence type="predicted"/>
<keyword evidence="2" id="KW-0597">Phosphoprotein</keyword>
<feature type="region of interest" description="Disordered" evidence="5">
    <location>
        <begin position="395"/>
        <end position="456"/>
    </location>
</feature>
<gene>
    <name evidence="8" type="ORF">ANANG_G00123190</name>
</gene>
<feature type="compositionally biased region" description="Basic and acidic residues" evidence="5">
    <location>
        <begin position="341"/>
        <end position="359"/>
    </location>
</feature>
<evidence type="ECO:0000256" key="6">
    <source>
        <dbReference type="SAM" id="Phobius"/>
    </source>
</evidence>
<protein>
    <recommendedName>
        <fullName evidence="7">SOGA coiled-coil domain-containing protein</fullName>
    </recommendedName>
</protein>
<feature type="compositionally biased region" description="Basic and acidic residues" evidence="5">
    <location>
        <begin position="400"/>
        <end position="422"/>
    </location>
</feature>
<keyword evidence="3" id="KW-0175">Coiled coil</keyword>
<dbReference type="EMBL" id="JAFIRN010000006">
    <property type="protein sequence ID" value="KAG5847171.1"/>
    <property type="molecule type" value="Genomic_DNA"/>
</dbReference>
<keyword evidence="4 6" id="KW-0472">Membrane</keyword>
<dbReference type="GO" id="GO:0005615">
    <property type="term" value="C:extracellular space"/>
    <property type="evidence" value="ECO:0007669"/>
    <property type="project" value="InterPro"/>
</dbReference>
<evidence type="ECO:0000313" key="9">
    <source>
        <dbReference type="Proteomes" id="UP001044222"/>
    </source>
</evidence>
<feature type="transmembrane region" description="Helical" evidence="6">
    <location>
        <begin position="561"/>
        <end position="591"/>
    </location>
</feature>
<evidence type="ECO:0000259" key="7">
    <source>
        <dbReference type="Pfam" id="PF11365"/>
    </source>
</evidence>
<feature type="domain" description="SOGA coiled-coil" evidence="7">
    <location>
        <begin position="199"/>
        <end position="292"/>
    </location>
</feature>
<dbReference type="GO" id="GO:0016020">
    <property type="term" value="C:membrane"/>
    <property type="evidence" value="ECO:0007669"/>
    <property type="project" value="UniProtKB-SubCell"/>
</dbReference>
<keyword evidence="6" id="KW-0812">Transmembrane</keyword>
<keyword evidence="9" id="KW-1185">Reference proteome</keyword>
<accession>A0A9D3MDS6</accession>